<accession>A0ABR8CGC2</accession>
<evidence type="ECO:0000313" key="2">
    <source>
        <dbReference type="Proteomes" id="UP000618445"/>
    </source>
</evidence>
<comment type="caution">
    <text evidence="1">The sequence shown here is derived from an EMBL/GenBank/DDBJ whole genome shotgun (WGS) entry which is preliminary data.</text>
</comment>
<dbReference type="Proteomes" id="UP000618445">
    <property type="component" value="Unassembled WGS sequence"/>
</dbReference>
<keyword evidence="2" id="KW-1185">Reference proteome</keyword>
<reference evidence="1 2" key="1">
    <citation type="journal article" date="2020" name="ISME J.">
        <title>Comparative genomics reveals insights into cyanobacterial evolution and habitat adaptation.</title>
        <authorList>
            <person name="Chen M.Y."/>
            <person name="Teng W.K."/>
            <person name="Zhao L."/>
            <person name="Hu C.X."/>
            <person name="Zhou Y.K."/>
            <person name="Han B.P."/>
            <person name="Song L.R."/>
            <person name="Shu W.S."/>
        </authorList>
    </citation>
    <scope>NUCLEOTIDE SEQUENCE [LARGE SCALE GENOMIC DNA]</scope>
    <source>
        <strain evidence="1 2">FACHB-1050</strain>
    </source>
</reference>
<sequence>MLQTAIANHQRDKFSDRYLSLSALLRSSSVSLCSKSILSDSIASDKCDRH</sequence>
<proteinExistence type="predicted"/>
<dbReference type="EMBL" id="JACJQY010000032">
    <property type="protein sequence ID" value="MBD2318629.1"/>
    <property type="molecule type" value="Genomic_DNA"/>
</dbReference>
<protein>
    <submittedName>
        <fullName evidence="1">Uncharacterized protein</fullName>
    </submittedName>
</protein>
<organism evidence="1 2">
    <name type="scientific">Phormidium tenue FACHB-1050</name>
    <dbReference type="NCBI Taxonomy" id="2692857"/>
    <lineage>
        <taxon>Bacteria</taxon>
        <taxon>Bacillati</taxon>
        <taxon>Cyanobacteriota</taxon>
        <taxon>Cyanophyceae</taxon>
        <taxon>Oscillatoriophycideae</taxon>
        <taxon>Oscillatoriales</taxon>
        <taxon>Oscillatoriaceae</taxon>
        <taxon>Phormidium</taxon>
    </lineage>
</organism>
<dbReference type="RefSeq" id="WP_190579795.1">
    <property type="nucleotide sequence ID" value="NZ_CAWPQU010000026.1"/>
</dbReference>
<evidence type="ECO:0000313" key="1">
    <source>
        <dbReference type="EMBL" id="MBD2318629.1"/>
    </source>
</evidence>
<name>A0ABR8CGC2_9CYAN</name>
<gene>
    <name evidence="1" type="ORF">H6G05_17470</name>
</gene>